<comment type="caution">
    <text evidence="6">The sequence shown here is derived from an EMBL/GenBank/DDBJ whole genome shotgun (WGS) entry which is preliminary data.</text>
</comment>
<evidence type="ECO:0000256" key="1">
    <source>
        <dbReference type="ARBA" id="ARBA00004167"/>
    </source>
</evidence>
<evidence type="ECO:0000313" key="6">
    <source>
        <dbReference type="EMBL" id="RLQ88680.1"/>
    </source>
</evidence>
<keyword evidence="7" id="KW-1185">Reference proteome</keyword>
<keyword evidence="3" id="KW-1133">Transmembrane helix</keyword>
<dbReference type="EMBL" id="RCWN01000001">
    <property type="protein sequence ID" value="RLQ88680.1"/>
    <property type="molecule type" value="Genomic_DNA"/>
</dbReference>
<dbReference type="Proteomes" id="UP000281094">
    <property type="component" value="Unassembled WGS sequence"/>
</dbReference>
<keyword evidence="2" id="KW-0812">Transmembrane</keyword>
<protein>
    <submittedName>
        <fullName evidence="6">Cell envelope integrity protein TolA</fullName>
    </submittedName>
</protein>
<feature type="compositionally biased region" description="Basic and acidic residues" evidence="5">
    <location>
        <begin position="112"/>
        <end position="146"/>
    </location>
</feature>
<dbReference type="Gene3D" id="3.30.1150.10">
    <property type="match status" value="1"/>
</dbReference>
<sequence length="352" mass="38442">MKTGLATSVLLHLCVLGFALVSLSSPKPFELDEAISVTAISENDLNQLVKGERTADKEQPPAPKKMETPEPRPDAVNIGRNTADLDNSPDAAPSERKVENSTPAAPPPLPMKRPEPKPAEKPVEVAKAEPEPEPVKEVKPEPKPEPEVDPVAELLEKAEQERKQQEEQRRAEEAKKKAEEEKRQAAEEEERRQKELAEAEAKRKAEAEAKKVAEAKALDDQIKALINKQEEKGGGAKASAQTAGAGASRTNAPELSASEMAALRDQLGNCWSIDAGIVDADNLRVSVKFALNQNGKLEGAPRVTTSSGNAQFDRSAVRAIQKCDVQGLRVPEGKYETWREVIVNFDPRDMFF</sequence>
<dbReference type="SUPFAM" id="SSF74653">
    <property type="entry name" value="TolA/TonB C-terminal domain"/>
    <property type="match status" value="1"/>
</dbReference>
<evidence type="ECO:0000256" key="4">
    <source>
        <dbReference type="ARBA" id="ARBA00023136"/>
    </source>
</evidence>
<evidence type="ECO:0000313" key="7">
    <source>
        <dbReference type="Proteomes" id="UP000281094"/>
    </source>
</evidence>
<dbReference type="InterPro" id="IPR006260">
    <property type="entry name" value="TonB/TolA_C"/>
</dbReference>
<dbReference type="NCBIfam" id="TIGR02794">
    <property type="entry name" value="tolA_full"/>
    <property type="match status" value="1"/>
</dbReference>
<name>A0A3L7JDY3_9HYPH</name>
<evidence type="ECO:0000256" key="2">
    <source>
        <dbReference type="ARBA" id="ARBA00022692"/>
    </source>
</evidence>
<gene>
    <name evidence="6" type="primary">tolA</name>
    <name evidence="6" type="ORF">D8780_11125</name>
</gene>
<dbReference type="GO" id="GO:0019534">
    <property type="term" value="F:toxin transmembrane transporter activity"/>
    <property type="evidence" value="ECO:0007669"/>
    <property type="project" value="InterPro"/>
</dbReference>
<dbReference type="InterPro" id="IPR014161">
    <property type="entry name" value="Tol-Pal_TolA"/>
</dbReference>
<feature type="compositionally biased region" description="Basic and acidic residues" evidence="5">
    <location>
        <begin position="50"/>
        <end position="73"/>
    </location>
</feature>
<dbReference type="NCBIfam" id="TIGR01352">
    <property type="entry name" value="tonB_Cterm"/>
    <property type="match status" value="1"/>
</dbReference>
<accession>A0A3L7JDY3</accession>
<feature type="compositionally biased region" description="Low complexity" evidence="5">
    <location>
        <begin position="237"/>
        <end position="247"/>
    </location>
</feature>
<evidence type="ECO:0000256" key="5">
    <source>
        <dbReference type="SAM" id="MobiDB-lite"/>
    </source>
</evidence>
<dbReference type="GO" id="GO:0016020">
    <property type="term" value="C:membrane"/>
    <property type="evidence" value="ECO:0007669"/>
    <property type="project" value="UniProtKB-SubCell"/>
</dbReference>
<dbReference type="Pfam" id="PF13103">
    <property type="entry name" value="TonB_2"/>
    <property type="match status" value="1"/>
</dbReference>
<feature type="compositionally biased region" description="Basic and acidic residues" evidence="5">
    <location>
        <begin position="154"/>
        <end position="212"/>
    </location>
</feature>
<evidence type="ECO:0000256" key="3">
    <source>
        <dbReference type="ARBA" id="ARBA00022989"/>
    </source>
</evidence>
<keyword evidence="4" id="KW-0472">Membrane</keyword>
<proteinExistence type="predicted"/>
<feature type="region of interest" description="Disordered" evidence="5">
    <location>
        <begin position="44"/>
        <end position="212"/>
    </location>
</feature>
<dbReference type="RefSeq" id="WP_121645646.1">
    <property type="nucleotide sequence ID" value="NZ_RCWN01000001.1"/>
</dbReference>
<reference evidence="6 7" key="1">
    <citation type="submission" date="2018-10" db="EMBL/GenBank/DDBJ databases">
        <title>Notoacmeibacter sp. M2BS9Y-3-1, whole genome shotgun sequence.</title>
        <authorList>
            <person name="Tuo L."/>
        </authorList>
    </citation>
    <scope>NUCLEOTIDE SEQUENCE [LARGE SCALE GENOMIC DNA]</scope>
    <source>
        <strain evidence="6 7">M2BS9Y-3-1</strain>
    </source>
</reference>
<dbReference type="AlphaFoldDB" id="A0A3L7JDY3"/>
<organism evidence="6 7">
    <name type="scientific">Notoacmeibacter ruber</name>
    <dbReference type="NCBI Taxonomy" id="2670375"/>
    <lineage>
        <taxon>Bacteria</taxon>
        <taxon>Pseudomonadati</taxon>
        <taxon>Pseudomonadota</taxon>
        <taxon>Alphaproteobacteria</taxon>
        <taxon>Hyphomicrobiales</taxon>
        <taxon>Notoacmeibacteraceae</taxon>
        <taxon>Notoacmeibacter</taxon>
    </lineage>
</organism>
<dbReference type="GO" id="GO:0043213">
    <property type="term" value="P:bacteriocin transport"/>
    <property type="evidence" value="ECO:0007669"/>
    <property type="project" value="InterPro"/>
</dbReference>
<feature type="region of interest" description="Disordered" evidence="5">
    <location>
        <begin position="229"/>
        <end position="252"/>
    </location>
</feature>
<comment type="subcellular location">
    <subcellularLocation>
        <location evidence="1">Membrane</location>
        <topology evidence="1">Single-pass membrane protein</topology>
    </subcellularLocation>
</comment>